<keyword evidence="8" id="KW-1185">Reference proteome</keyword>
<dbReference type="OrthoDB" id="9813141at2"/>
<dbReference type="InterPro" id="IPR001775">
    <property type="entry name" value="GspD/PilQ"/>
</dbReference>
<dbReference type="PANTHER" id="PTHR30332:SF24">
    <property type="entry name" value="SECRETIN GSPD-RELATED"/>
    <property type="match status" value="1"/>
</dbReference>
<dbReference type="InterPro" id="IPR004846">
    <property type="entry name" value="T2SS/T3SS_dom"/>
</dbReference>
<name>A0A518AJ54_9BACT</name>
<organism evidence="7 8">
    <name type="scientific">Aeoliella mucimassa</name>
    <dbReference type="NCBI Taxonomy" id="2527972"/>
    <lineage>
        <taxon>Bacteria</taxon>
        <taxon>Pseudomonadati</taxon>
        <taxon>Planctomycetota</taxon>
        <taxon>Planctomycetia</taxon>
        <taxon>Pirellulales</taxon>
        <taxon>Lacipirellulaceae</taxon>
        <taxon>Aeoliella</taxon>
    </lineage>
</organism>
<dbReference type="KEGG" id="amuc:Pan181_09510"/>
<dbReference type="RefSeq" id="WP_145245697.1">
    <property type="nucleotide sequence ID" value="NZ_CP036278.1"/>
</dbReference>
<evidence type="ECO:0000256" key="4">
    <source>
        <dbReference type="RuleBase" id="RU004003"/>
    </source>
</evidence>
<dbReference type="PRINTS" id="PR00811">
    <property type="entry name" value="BCTERIALGSPD"/>
</dbReference>
<evidence type="ECO:0000313" key="8">
    <source>
        <dbReference type="Proteomes" id="UP000315750"/>
    </source>
</evidence>
<dbReference type="GO" id="GO:0015627">
    <property type="term" value="C:type II protein secretion system complex"/>
    <property type="evidence" value="ECO:0007669"/>
    <property type="project" value="TreeGrafter"/>
</dbReference>
<dbReference type="PANTHER" id="PTHR30332">
    <property type="entry name" value="PROBABLE GENERAL SECRETION PATHWAY PROTEIN D"/>
    <property type="match status" value="1"/>
</dbReference>
<evidence type="ECO:0000256" key="1">
    <source>
        <dbReference type="ARBA" id="ARBA00004370"/>
    </source>
</evidence>
<evidence type="ECO:0000256" key="2">
    <source>
        <dbReference type="ARBA" id="ARBA00022729"/>
    </source>
</evidence>
<reference evidence="7 8" key="1">
    <citation type="submission" date="2019-02" db="EMBL/GenBank/DDBJ databases">
        <title>Deep-cultivation of Planctomycetes and their phenomic and genomic characterization uncovers novel biology.</title>
        <authorList>
            <person name="Wiegand S."/>
            <person name="Jogler M."/>
            <person name="Boedeker C."/>
            <person name="Pinto D."/>
            <person name="Vollmers J."/>
            <person name="Rivas-Marin E."/>
            <person name="Kohn T."/>
            <person name="Peeters S.H."/>
            <person name="Heuer A."/>
            <person name="Rast P."/>
            <person name="Oberbeckmann S."/>
            <person name="Bunk B."/>
            <person name="Jeske O."/>
            <person name="Meyerdierks A."/>
            <person name="Storesund J.E."/>
            <person name="Kallscheuer N."/>
            <person name="Luecker S."/>
            <person name="Lage O.M."/>
            <person name="Pohl T."/>
            <person name="Merkel B.J."/>
            <person name="Hornburger P."/>
            <person name="Mueller R.-W."/>
            <person name="Bruemmer F."/>
            <person name="Labrenz M."/>
            <person name="Spormann A.M."/>
            <person name="Op den Camp H."/>
            <person name="Overmann J."/>
            <person name="Amann R."/>
            <person name="Jetten M.S.M."/>
            <person name="Mascher T."/>
            <person name="Medema M.H."/>
            <person name="Devos D.P."/>
            <person name="Kaster A.-K."/>
            <person name="Ovreas L."/>
            <person name="Rohde M."/>
            <person name="Galperin M.Y."/>
            <person name="Jogler C."/>
        </authorList>
    </citation>
    <scope>NUCLEOTIDE SEQUENCE [LARGE SCALE GENOMIC DNA]</scope>
    <source>
        <strain evidence="7 8">Pan181</strain>
    </source>
</reference>
<feature type="signal peptide" evidence="5">
    <location>
        <begin position="1"/>
        <end position="27"/>
    </location>
</feature>
<gene>
    <name evidence="7" type="primary">pilQ</name>
    <name evidence="7" type="ORF">Pan181_09510</name>
</gene>
<dbReference type="Proteomes" id="UP000315750">
    <property type="component" value="Chromosome"/>
</dbReference>
<dbReference type="Gene3D" id="3.30.1370.130">
    <property type="match status" value="1"/>
</dbReference>
<sequence length="586" mass="63456" precursor="true">MKINQPISSLATGLVLLLVATSSMLHAQTIGGSQPTTRLDSQQYPLSLVNPAAQGMPSETLPEPVPADEEEVLIPVRSGVLPDTIEVENEEGMIHLVVRDAPLRQVLALLAESQKLNLVFASVSDTTVTVSLDQVPLSTALDAILSSCGHTWTRRGNIIHVTQVSEGLAVGPAAQGRMLEVFTLDYAAAADVDLAIKGLLSPVGKSWVTQSSSSDNRKTLESITVEDLPEYIDRIAAYITHIDQAPQQVLVEVQILEVVLSDERSHGINFHQLTDLSGTGITFATTGYDPGSPTTVTPGPAQTFFFSATGGDLSGLVELLQETNDAKTLASPKLLAVNGQESHIQIGEKLPYRLTTTTQTSTQESVQFLDVGVVLRLTPWISRDGRVLLRIAPKVSHGSVNPNTELPEEATTEVETDALLLDGQGVVIGGLIRENDDVVQSKIPVLGDIPYAGVLFQKRKDVRKRTEIIIALMPHLVPYNCDKQYQNDAEVQRARDPLVVGPLCRYPRPYEAKLPDITDEAFKRFDTRCGGMKGATNTPVLDGASCSDTLTIRRIPGPNQMESQIQPCDAEIRIAQPTEPAPFPRR</sequence>
<dbReference type="Pfam" id="PF00263">
    <property type="entry name" value="Secretin"/>
    <property type="match status" value="1"/>
</dbReference>
<dbReference type="EMBL" id="CP036278">
    <property type="protein sequence ID" value="QDU54768.1"/>
    <property type="molecule type" value="Genomic_DNA"/>
</dbReference>
<evidence type="ECO:0000313" key="7">
    <source>
        <dbReference type="EMBL" id="QDU54768.1"/>
    </source>
</evidence>
<evidence type="ECO:0000256" key="5">
    <source>
        <dbReference type="SAM" id="SignalP"/>
    </source>
</evidence>
<comment type="similarity">
    <text evidence="4">Belongs to the bacterial secretin family.</text>
</comment>
<proteinExistence type="inferred from homology"/>
<comment type="subcellular location">
    <subcellularLocation>
        <location evidence="1">Membrane</location>
    </subcellularLocation>
</comment>
<feature type="domain" description="Type II/III secretion system secretin-like" evidence="6">
    <location>
        <begin position="320"/>
        <end position="477"/>
    </location>
</feature>
<protein>
    <submittedName>
        <fullName evidence="7">Type IV pilus biogenesis and competence protein PilQ</fullName>
    </submittedName>
</protein>
<dbReference type="GO" id="GO:0009306">
    <property type="term" value="P:protein secretion"/>
    <property type="evidence" value="ECO:0007669"/>
    <property type="project" value="InterPro"/>
</dbReference>
<evidence type="ECO:0000256" key="3">
    <source>
        <dbReference type="ARBA" id="ARBA00023136"/>
    </source>
</evidence>
<feature type="chain" id="PRO_5021706474" evidence="5">
    <location>
        <begin position="28"/>
        <end position="586"/>
    </location>
</feature>
<dbReference type="InterPro" id="IPR050810">
    <property type="entry name" value="Bact_Secretion_Sys_Channel"/>
</dbReference>
<keyword evidence="2 5" id="KW-0732">Signal</keyword>
<keyword evidence="3" id="KW-0472">Membrane</keyword>
<accession>A0A518AJ54</accession>
<dbReference type="AlphaFoldDB" id="A0A518AJ54"/>
<evidence type="ECO:0000259" key="6">
    <source>
        <dbReference type="Pfam" id="PF00263"/>
    </source>
</evidence>